<protein>
    <submittedName>
        <fullName evidence="1">Uncharacterized protein</fullName>
    </submittedName>
</protein>
<organism evidence="1 2">
    <name type="scientific">Caerostris extrusa</name>
    <name type="common">Bark spider</name>
    <name type="synonym">Caerostris bankana</name>
    <dbReference type="NCBI Taxonomy" id="172846"/>
    <lineage>
        <taxon>Eukaryota</taxon>
        <taxon>Metazoa</taxon>
        <taxon>Ecdysozoa</taxon>
        <taxon>Arthropoda</taxon>
        <taxon>Chelicerata</taxon>
        <taxon>Arachnida</taxon>
        <taxon>Araneae</taxon>
        <taxon>Araneomorphae</taxon>
        <taxon>Entelegynae</taxon>
        <taxon>Araneoidea</taxon>
        <taxon>Araneidae</taxon>
        <taxon>Caerostris</taxon>
    </lineage>
</organism>
<evidence type="ECO:0000313" key="2">
    <source>
        <dbReference type="Proteomes" id="UP001054945"/>
    </source>
</evidence>
<dbReference type="AlphaFoldDB" id="A0AAV4WSE9"/>
<reference evidence="1 2" key="1">
    <citation type="submission" date="2021-06" db="EMBL/GenBank/DDBJ databases">
        <title>Caerostris extrusa draft genome.</title>
        <authorList>
            <person name="Kono N."/>
            <person name="Arakawa K."/>
        </authorList>
    </citation>
    <scope>NUCLEOTIDE SEQUENCE [LARGE SCALE GENOMIC DNA]</scope>
</reference>
<accession>A0AAV4WSE9</accession>
<name>A0AAV4WSE9_CAEEX</name>
<keyword evidence="2" id="KW-1185">Reference proteome</keyword>
<dbReference type="Proteomes" id="UP001054945">
    <property type="component" value="Unassembled WGS sequence"/>
</dbReference>
<proteinExistence type="predicted"/>
<dbReference type="EMBL" id="BPLR01016670">
    <property type="protein sequence ID" value="GIY85602.1"/>
    <property type="molecule type" value="Genomic_DNA"/>
</dbReference>
<sequence>MFGNFKQKNGVFLEEDESLNSPVPVQSSSSLSSVKSEQILSSETALLQRSMMWMSLNRSEKKVPLFSQSAILLHSKDLAVSSTVISRDSELQ</sequence>
<evidence type="ECO:0000313" key="1">
    <source>
        <dbReference type="EMBL" id="GIY85602.1"/>
    </source>
</evidence>
<comment type="caution">
    <text evidence="1">The sequence shown here is derived from an EMBL/GenBank/DDBJ whole genome shotgun (WGS) entry which is preliminary data.</text>
</comment>
<gene>
    <name evidence="1" type="ORF">CEXT_737231</name>
</gene>